<evidence type="ECO:0000313" key="10">
    <source>
        <dbReference type="EMBL" id="XCC57033.1"/>
    </source>
</evidence>
<dbReference type="EMBL" id="CP099959">
    <property type="protein sequence ID" value="XCC57033.1"/>
    <property type="molecule type" value="Genomic_DNA"/>
</dbReference>
<dbReference type="Pfam" id="PF02653">
    <property type="entry name" value="BPD_transp_2"/>
    <property type="match status" value="1"/>
</dbReference>
<evidence type="ECO:0000256" key="3">
    <source>
        <dbReference type="ARBA" id="ARBA00022475"/>
    </source>
</evidence>
<sequence>MLQIIFNGFITGIVITLPALAITLLFGVLRFPNFAVGSMLTLAAYIVFTFNVLFGIPLVISSIITAIIFGFLLILIDQLTFAKLRGSSSITLMVCSLGLSFVLENIARLMYGNNAKSFAIELARPFFFMDIRMNREQIITIIVSTIAMIFMYILLKHMPIGRAMRAVSDNQSLSLVRGIDTPMIIKWTWFISGILLTTGGVLIGMDRAIEPPMGSSYLIAIFAAAILGGLGSPLGAFFGSIIIGVVGELSTLVIPPNYRTGIPLAVIALILIFRPQGIFGKPNIKK</sequence>
<dbReference type="PANTHER" id="PTHR11795">
    <property type="entry name" value="BRANCHED-CHAIN AMINO ACID TRANSPORT SYSTEM PERMEASE PROTEIN LIVH"/>
    <property type="match status" value="1"/>
</dbReference>
<dbReference type="InterPro" id="IPR052157">
    <property type="entry name" value="BCAA_transport_permease"/>
</dbReference>
<feature type="transmembrane region" description="Helical" evidence="9">
    <location>
        <begin position="138"/>
        <end position="155"/>
    </location>
</feature>
<dbReference type="AlphaFoldDB" id="A0AAU8A061"/>
<dbReference type="GO" id="GO:0006865">
    <property type="term" value="P:amino acid transport"/>
    <property type="evidence" value="ECO:0007669"/>
    <property type="project" value="UniProtKB-KW"/>
</dbReference>
<evidence type="ECO:0000256" key="5">
    <source>
        <dbReference type="ARBA" id="ARBA00022970"/>
    </source>
</evidence>
<dbReference type="PANTHER" id="PTHR11795:SF445">
    <property type="entry name" value="AMINO ACID ABC TRANSPORTER PERMEASE PROTEIN"/>
    <property type="match status" value="1"/>
</dbReference>
<organism evidence="10">
    <name type="scientific">Polynucleobacter sp. UK-FUSCHL-C3</name>
    <dbReference type="NCBI Taxonomy" id="2955208"/>
    <lineage>
        <taxon>Bacteria</taxon>
        <taxon>Pseudomonadati</taxon>
        <taxon>Pseudomonadota</taxon>
        <taxon>Betaproteobacteria</taxon>
        <taxon>Burkholderiales</taxon>
        <taxon>Burkholderiaceae</taxon>
        <taxon>Polynucleobacter</taxon>
    </lineage>
</organism>
<dbReference type="GO" id="GO:0005886">
    <property type="term" value="C:plasma membrane"/>
    <property type="evidence" value="ECO:0007669"/>
    <property type="project" value="UniProtKB-SubCell"/>
</dbReference>
<gene>
    <name evidence="10" type="ORF">NKE59_05885</name>
</gene>
<feature type="transmembrane region" description="Helical" evidence="9">
    <location>
        <begin position="217"/>
        <end position="246"/>
    </location>
</feature>
<dbReference type="GO" id="GO:0022857">
    <property type="term" value="F:transmembrane transporter activity"/>
    <property type="evidence" value="ECO:0007669"/>
    <property type="project" value="InterPro"/>
</dbReference>
<feature type="transmembrane region" description="Helical" evidence="9">
    <location>
        <begin position="43"/>
        <end position="76"/>
    </location>
</feature>
<evidence type="ECO:0000256" key="8">
    <source>
        <dbReference type="ARBA" id="ARBA00037998"/>
    </source>
</evidence>
<comment type="subcellular location">
    <subcellularLocation>
        <location evidence="1">Cell membrane</location>
        <topology evidence="1">Multi-pass membrane protein</topology>
    </subcellularLocation>
</comment>
<keyword evidence="5" id="KW-0029">Amino-acid transport</keyword>
<evidence type="ECO:0000256" key="4">
    <source>
        <dbReference type="ARBA" id="ARBA00022692"/>
    </source>
</evidence>
<name>A0AAU8A061_9BURK</name>
<feature type="transmembrane region" description="Helical" evidence="9">
    <location>
        <begin position="88"/>
        <end position="107"/>
    </location>
</feature>
<evidence type="ECO:0000256" key="2">
    <source>
        <dbReference type="ARBA" id="ARBA00022448"/>
    </source>
</evidence>
<accession>A0AAU8A061</accession>
<keyword evidence="6 9" id="KW-1133">Transmembrane helix</keyword>
<keyword evidence="7 9" id="KW-0472">Membrane</keyword>
<feature type="transmembrane region" description="Helical" evidence="9">
    <location>
        <begin position="258"/>
        <end position="279"/>
    </location>
</feature>
<proteinExistence type="inferred from homology"/>
<dbReference type="InterPro" id="IPR001851">
    <property type="entry name" value="ABC_transp_permease"/>
</dbReference>
<reference evidence="10" key="1">
    <citation type="submission" date="2022-06" db="EMBL/GenBank/DDBJ databases">
        <title>New Polynucleobacter species.</title>
        <authorList>
            <person name="Hahn M.W."/>
        </authorList>
    </citation>
    <scope>NUCLEOTIDE SEQUENCE</scope>
    <source>
        <strain evidence="10">UK-FUSCHL-C3</strain>
    </source>
</reference>
<evidence type="ECO:0000256" key="7">
    <source>
        <dbReference type="ARBA" id="ARBA00023136"/>
    </source>
</evidence>
<keyword evidence="4 9" id="KW-0812">Transmembrane</keyword>
<feature type="transmembrane region" description="Helical" evidence="9">
    <location>
        <begin position="6"/>
        <end position="31"/>
    </location>
</feature>
<dbReference type="CDD" id="cd06582">
    <property type="entry name" value="TM_PBP1_LivH_like"/>
    <property type="match status" value="1"/>
</dbReference>
<comment type="similarity">
    <text evidence="8">Belongs to the binding-protein-dependent transport system permease family. LivHM subfamily.</text>
</comment>
<evidence type="ECO:0000256" key="6">
    <source>
        <dbReference type="ARBA" id="ARBA00022989"/>
    </source>
</evidence>
<evidence type="ECO:0000256" key="1">
    <source>
        <dbReference type="ARBA" id="ARBA00004651"/>
    </source>
</evidence>
<evidence type="ECO:0000256" key="9">
    <source>
        <dbReference type="SAM" id="Phobius"/>
    </source>
</evidence>
<keyword evidence="3" id="KW-1003">Cell membrane</keyword>
<feature type="transmembrane region" description="Helical" evidence="9">
    <location>
        <begin position="184"/>
        <end position="205"/>
    </location>
</feature>
<protein>
    <submittedName>
        <fullName evidence="10">Branched-chain amino acid ABC transporter permease</fullName>
    </submittedName>
</protein>
<dbReference type="RefSeq" id="WP_353438046.1">
    <property type="nucleotide sequence ID" value="NZ_CP099959.1"/>
</dbReference>
<keyword evidence="2" id="KW-0813">Transport</keyword>